<evidence type="ECO:0000256" key="6">
    <source>
        <dbReference type="ARBA" id="ARBA00023069"/>
    </source>
</evidence>
<dbReference type="CTD" id="38282"/>
<evidence type="ECO:0000313" key="11">
    <source>
        <dbReference type="RefSeq" id="XP_025836835.1"/>
    </source>
</evidence>
<evidence type="ECO:0000256" key="8">
    <source>
        <dbReference type="ARBA" id="ARBA00038130"/>
    </source>
</evidence>
<organism evidence="10 11">
    <name type="scientific">Agrilus planipennis</name>
    <name type="common">Emerald ash borer</name>
    <name type="synonym">Agrilus marcopoli</name>
    <dbReference type="NCBI Taxonomy" id="224129"/>
    <lineage>
        <taxon>Eukaryota</taxon>
        <taxon>Metazoa</taxon>
        <taxon>Ecdysozoa</taxon>
        <taxon>Arthropoda</taxon>
        <taxon>Hexapoda</taxon>
        <taxon>Insecta</taxon>
        <taxon>Pterygota</taxon>
        <taxon>Neoptera</taxon>
        <taxon>Endopterygota</taxon>
        <taxon>Coleoptera</taxon>
        <taxon>Polyphaga</taxon>
        <taxon>Elateriformia</taxon>
        <taxon>Buprestoidea</taxon>
        <taxon>Buprestidae</taxon>
        <taxon>Agrilinae</taxon>
        <taxon>Agrilus</taxon>
    </lineage>
</organism>
<evidence type="ECO:0000256" key="1">
    <source>
        <dbReference type="ARBA" id="ARBA00004138"/>
    </source>
</evidence>
<keyword evidence="3" id="KW-0853">WD repeat</keyword>
<dbReference type="InterPro" id="IPR036322">
    <property type="entry name" value="WD40_repeat_dom_sf"/>
</dbReference>
<keyword evidence="2" id="KW-0217">Developmental protein</keyword>
<gene>
    <name evidence="11" type="primary">LOC108734074</name>
</gene>
<evidence type="ECO:0000256" key="5">
    <source>
        <dbReference type="ARBA" id="ARBA00022803"/>
    </source>
</evidence>
<dbReference type="FunCoup" id="A0A7F5RLY0">
    <property type="interactions" value="100"/>
</dbReference>
<dbReference type="GO" id="GO:0005930">
    <property type="term" value="C:axoneme"/>
    <property type="evidence" value="ECO:0007669"/>
    <property type="project" value="TreeGrafter"/>
</dbReference>
<dbReference type="GO" id="GO:0042073">
    <property type="term" value="P:intraciliary transport"/>
    <property type="evidence" value="ECO:0007669"/>
    <property type="project" value="TreeGrafter"/>
</dbReference>
<sequence>MKLKYVQTIVEAQNCEAKILGLAWSPNNLKFAVATADRQILLFDENGEKRDRFSTKPADSEAGKRSYLIRSIAFSPDSQKLAVAQTDMIVFVYKLGENWGEKKVICNKFFQPSPVTCMIWLLAGPIVCGLIDGKVRVLQVKNNKSSNLYSTQNIIVSLAANPKGNAFLSGDTEGNIIRYSITSDHSEKELNGKVVTHSVAPSALAWVQGHIIAGGCDRRIVIYNMNGRSIKQFDYSRSLDEGDFSIACGSPSSQAVLVGGYNRVRVYMWNSKEAAWEEGLPKEINNFYTVSAIAWKRDGSKVACSSLTGAVFMFETVIKRAIIRDKFEIVYVAQNQVLINVLNDKRSMTIISQYGRDIDDIKLMGKDNFVVARTESTLIIGNLQQNCISEVPWGKTSNKEKFYFEYPTVCLIFNAGELHLVEYGVNYILGSIRTEFANPHLLSVRVNERKNQEDNKKLAYLLDLKTICIVDLVSNVTLAQVNHDIKIDWIELSEIGHRLLFRDRKQRLMLVNVTTGEKRCIYSGVGFVQWVEESDVVVAQAGNNLVIWYNIDLPDNPNLMNVQGEVVDVVRKNGKTEVIATDDRNTYSFELDEGLVEFGTAIHENDYGRAALYLETIEKPSEAEAMWYNLLQKSYKQNNLLLASRCHAGLNNVTASVFLQGTLEKGLEYSKNNGSSIDDCPEVWIRLALLNGDLSTAENIYLEQGNIKAALDMYKKYHKWDKAIRLANQKGYEKLDALKEEHMRHLMETDQFSKAGDVLEDEGQHQEALSLYLKSKCYVKAAKLLQNRKQLMENETLVLNVLKILLKHELFEPAAEIYESLNNLEMAIACYRKGKLWSKALDLARVVNPHQVVDLEEEWGDYLMENKQMDAAINHFIEAGRSRKALDAAIAAHQWKKAIHIIQVISDPQSVQHYYDLIGQHLQSVKDYSGAEKMYVNGGLPTKAIEMYMEAGKWEMAYTLATKYLSHEETENMFLKKADFLQQNEKYREAEDMYIMLGTPDLAITMYKQAEEFDHVIRLVEKYHPDLLKATHMHIGHYLENQNKHRSAEVHYVAAGDIKAAISMYTSGSMWEEAYRVAKNSGIRNAAEQVAYLWARSLPNDSAIKLLQKLDLLETCTDIACETGQFDFGLQLSKNLPEKAEEVHYKHAMALEDEGKFSEAETEFVLGGKAREAIFMYIHKSDWTSALRVAEMHEPSTVPDVLREHAMQCFADKQFAEFEMLLIRAQLPHLIVEKYKSVGMWQDAFRICKEHTPSLYDTLEAEYISSNKSDLGKTEMEMLVQRVNDYMSKGQYRQGIETLIEISSHTSDPEIIHRTLLRAADVTNKFLTGEEALVVSKIVGPRLVEVGDHMTAAQLFINVDLIKEAIDCFINANDWASARKIARELEPSYESYVENRYRDKSSENDFGNTTDIGVMESLDLLAEQGHWTKCIEKAKAHGLPILHKYLALYATSLLKDSSPIQAVKVFNTYGTPAISQNFKIYNRIVKEMLALNIDKEENNYEIWSELRQMLHKLVENIKTGNEVNSQTKSHFEELLLIVHFCALRAICKKVPSLKQIAVKISIALLRYIDVIPADKAFCEAGLDLREEGRISEAFVFLNYYLDICEAIEEGDSQIIDNTYMEHTDIPTDFPLPKALYLQDDEALHDDIRQWVLTTSMDQNIDQVHVVLIA</sequence>
<evidence type="ECO:0000313" key="10">
    <source>
        <dbReference type="Proteomes" id="UP000192223"/>
    </source>
</evidence>
<feature type="domain" description="IF140/IFT172/WDR19 TPR" evidence="9">
    <location>
        <begin position="1029"/>
        <end position="1181"/>
    </location>
</feature>
<protein>
    <submittedName>
        <fullName evidence="11">Intraflagellar transport protein 172 homolog</fullName>
    </submittedName>
</protein>
<dbReference type="SMART" id="SM00320">
    <property type="entry name" value="WD40"/>
    <property type="match status" value="6"/>
</dbReference>
<keyword evidence="6" id="KW-0969">Cilium</keyword>
<dbReference type="Pfam" id="PF24762">
    <property type="entry name" value="TPR_IF140-IFT172"/>
    <property type="match status" value="2"/>
</dbReference>
<dbReference type="Proteomes" id="UP000192223">
    <property type="component" value="Unplaced"/>
</dbReference>
<evidence type="ECO:0000256" key="7">
    <source>
        <dbReference type="ARBA" id="ARBA00023273"/>
    </source>
</evidence>
<evidence type="ECO:0000259" key="9">
    <source>
        <dbReference type="Pfam" id="PF24762"/>
    </source>
</evidence>
<dbReference type="InParanoid" id="A0A7F5RLY0"/>
<dbReference type="GO" id="GO:0036064">
    <property type="term" value="C:ciliary basal body"/>
    <property type="evidence" value="ECO:0007669"/>
    <property type="project" value="TreeGrafter"/>
</dbReference>
<dbReference type="KEGG" id="apln:108734074"/>
<feature type="domain" description="IF140/IFT172/WDR19 TPR" evidence="9">
    <location>
        <begin position="759"/>
        <end position="903"/>
    </location>
</feature>
<dbReference type="SUPFAM" id="SSF50978">
    <property type="entry name" value="WD40 repeat-like"/>
    <property type="match status" value="2"/>
</dbReference>
<name>A0A7F5RLY0_AGRPL</name>
<keyword evidence="7" id="KW-0966">Cell projection</keyword>
<dbReference type="GO" id="GO:0030992">
    <property type="term" value="C:intraciliary transport particle B"/>
    <property type="evidence" value="ECO:0007669"/>
    <property type="project" value="TreeGrafter"/>
</dbReference>
<evidence type="ECO:0000256" key="2">
    <source>
        <dbReference type="ARBA" id="ARBA00022473"/>
    </source>
</evidence>
<dbReference type="Gene3D" id="2.130.10.10">
    <property type="entry name" value="YVTN repeat-like/Quinoprotein amine dehydrogenase"/>
    <property type="match status" value="1"/>
</dbReference>
<dbReference type="RefSeq" id="XP_025836835.1">
    <property type="nucleotide sequence ID" value="XM_025981050.1"/>
</dbReference>
<comment type="subcellular location">
    <subcellularLocation>
        <location evidence="1">Cell projection</location>
        <location evidence="1">Cilium</location>
    </subcellularLocation>
</comment>
<keyword evidence="5" id="KW-0802">TPR repeat</keyword>
<keyword evidence="10" id="KW-1185">Reference proteome</keyword>
<dbReference type="OrthoDB" id="2186662at2759"/>
<reference evidence="11" key="1">
    <citation type="submission" date="2025-08" db="UniProtKB">
        <authorList>
            <consortium name="RefSeq"/>
        </authorList>
    </citation>
    <scope>IDENTIFICATION</scope>
    <source>
        <tissue evidence="11">Entire body</tissue>
    </source>
</reference>
<dbReference type="InterPro" id="IPR015943">
    <property type="entry name" value="WD40/YVTN_repeat-like_dom_sf"/>
</dbReference>
<comment type="similarity">
    <text evidence="8">Belongs to the IFT172 family.</text>
</comment>
<dbReference type="Gene3D" id="1.25.40.470">
    <property type="match status" value="2"/>
</dbReference>
<proteinExistence type="inferred from homology"/>
<dbReference type="InterPro" id="IPR056168">
    <property type="entry name" value="TPR_IF140/IFT172/WDR19"/>
</dbReference>
<evidence type="ECO:0000256" key="4">
    <source>
        <dbReference type="ARBA" id="ARBA00022737"/>
    </source>
</evidence>
<accession>A0A7F5RLY0</accession>
<evidence type="ECO:0000256" key="3">
    <source>
        <dbReference type="ARBA" id="ARBA00022574"/>
    </source>
</evidence>
<dbReference type="PANTHER" id="PTHR15722">
    <property type="entry name" value="IFT140/172-RELATED"/>
    <property type="match status" value="1"/>
</dbReference>
<keyword evidence="4" id="KW-0677">Repeat</keyword>
<dbReference type="PANTHER" id="PTHR15722:SF2">
    <property type="entry name" value="INTRAFLAGELLAR TRANSPORT PROTEIN 172 HOMOLOG"/>
    <property type="match status" value="1"/>
</dbReference>
<dbReference type="GeneID" id="108734074"/>
<dbReference type="InterPro" id="IPR001680">
    <property type="entry name" value="WD40_rpt"/>
</dbReference>